<accession>A0ACB9P0N0</accession>
<dbReference type="EMBL" id="CM042886">
    <property type="protein sequence ID" value="KAI4341816.1"/>
    <property type="molecule type" value="Genomic_DNA"/>
</dbReference>
<organism evidence="1 2">
    <name type="scientific">Melastoma candidum</name>
    <dbReference type="NCBI Taxonomy" id="119954"/>
    <lineage>
        <taxon>Eukaryota</taxon>
        <taxon>Viridiplantae</taxon>
        <taxon>Streptophyta</taxon>
        <taxon>Embryophyta</taxon>
        <taxon>Tracheophyta</taxon>
        <taxon>Spermatophyta</taxon>
        <taxon>Magnoliopsida</taxon>
        <taxon>eudicotyledons</taxon>
        <taxon>Gunneridae</taxon>
        <taxon>Pentapetalae</taxon>
        <taxon>rosids</taxon>
        <taxon>malvids</taxon>
        <taxon>Myrtales</taxon>
        <taxon>Melastomataceae</taxon>
        <taxon>Melastomatoideae</taxon>
        <taxon>Melastomateae</taxon>
        <taxon>Melastoma</taxon>
    </lineage>
</organism>
<sequence>MEPGASSSAPPLGGRAIDRHNPIITDSRRILNPSPSPAPTPSRLASPEVSHPSRWRSLQKGKDKCKGVSRADPGDDEEEKKVQKSCYVAKSWLKQKGTAFLKDHKDSGGEFGLGGLPPAASTRHLLGDIVLFDDDLSVFTPVLPDRTNMRLSNEDWEEKKLGGVKSVTFPSKASSDQVVVLRVSLHCRGCARKVRKHLSKMEGVTSFNIDFAAKKVTVVGDVTPLSVLASISKVKNAQFWPVPPLPS</sequence>
<gene>
    <name evidence="1" type="ORF">MLD38_026494</name>
</gene>
<comment type="caution">
    <text evidence="1">The sequence shown here is derived from an EMBL/GenBank/DDBJ whole genome shotgun (WGS) entry which is preliminary data.</text>
</comment>
<evidence type="ECO:0000313" key="2">
    <source>
        <dbReference type="Proteomes" id="UP001057402"/>
    </source>
</evidence>
<dbReference type="Proteomes" id="UP001057402">
    <property type="component" value="Chromosome 7"/>
</dbReference>
<reference evidence="2" key="1">
    <citation type="journal article" date="2023" name="Front. Plant Sci.">
        <title>Chromosomal-level genome assembly of Melastoma candidum provides insights into trichome evolution.</title>
        <authorList>
            <person name="Zhong Y."/>
            <person name="Wu W."/>
            <person name="Sun C."/>
            <person name="Zou P."/>
            <person name="Liu Y."/>
            <person name="Dai S."/>
            <person name="Zhou R."/>
        </authorList>
    </citation>
    <scope>NUCLEOTIDE SEQUENCE [LARGE SCALE GENOMIC DNA]</scope>
</reference>
<keyword evidence="2" id="KW-1185">Reference proteome</keyword>
<proteinExistence type="predicted"/>
<evidence type="ECO:0000313" key="1">
    <source>
        <dbReference type="EMBL" id="KAI4341816.1"/>
    </source>
</evidence>
<name>A0ACB9P0N0_9MYRT</name>
<protein>
    <submittedName>
        <fullName evidence="1">Uncharacterized protein</fullName>
    </submittedName>
</protein>